<keyword evidence="2" id="KW-1185">Reference proteome</keyword>
<name>A0A392TG53_9FABA</name>
<sequence>MVEIDSIEKNWSDCCPILHPRSKERLIQASMVVSLFNPCTKIRHPTPENEFSIYRSHPVRSAAPSTGSAAL</sequence>
<reference evidence="1 2" key="1">
    <citation type="journal article" date="2018" name="Front. Plant Sci.">
        <title>Red Clover (Trifolium pratense) and Zigzag Clover (T. medium) - A Picture of Genomic Similarities and Differences.</title>
        <authorList>
            <person name="Dluhosova J."/>
            <person name="Istvanek J."/>
            <person name="Nedelnik J."/>
            <person name="Repkova J."/>
        </authorList>
    </citation>
    <scope>NUCLEOTIDE SEQUENCE [LARGE SCALE GENOMIC DNA]</scope>
    <source>
        <strain evidence="2">cv. 10/8</strain>
        <tissue evidence="1">Leaf</tissue>
    </source>
</reference>
<dbReference type="AlphaFoldDB" id="A0A392TG53"/>
<protein>
    <submittedName>
        <fullName evidence="1">Uncharacterized protein</fullName>
    </submittedName>
</protein>
<comment type="caution">
    <text evidence="1">The sequence shown here is derived from an EMBL/GenBank/DDBJ whole genome shotgun (WGS) entry which is preliminary data.</text>
</comment>
<feature type="non-terminal residue" evidence="1">
    <location>
        <position position="71"/>
    </location>
</feature>
<evidence type="ECO:0000313" key="2">
    <source>
        <dbReference type="Proteomes" id="UP000265520"/>
    </source>
</evidence>
<evidence type="ECO:0000313" key="1">
    <source>
        <dbReference type="EMBL" id="MCI60139.1"/>
    </source>
</evidence>
<accession>A0A392TG53</accession>
<dbReference type="Proteomes" id="UP000265520">
    <property type="component" value="Unassembled WGS sequence"/>
</dbReference>
<proteinExistence type="predicted"/>
<organism evidence="1 2">
    <name type="scientific">Trifolium medium</name>
    <dbReference type="NCBI Taxonomy" id="97028"/>
    <lineage>
        <taxon>Eukaryota</taxon>
        <taxon>Viridiplantae</taxon>
        <taxon>Streptophyta</taxon>
        <taxon>Embryophyta</taxon>
        <taxon>Tracheophyta</taxon>
        <taxon>Spermatophyta</taxon>
        <taxon>Magnoliopsida</taxon>
        <taxon>eudicotyledons</taxon>
        <taxon>Gunneridae</taxon>
        <taxon>Pentapetalae</taxon>
        <taxon>rosids</taxon>
        <taxon>fabids</taxon>
        <taxon>Fabales</taxon>
        <taxon>Fabaceae</taxon>
        <taxon>Papilionoideae</taxon>
        <taxon>50 kb inversion clade</taxon>
        <taxon>NPAAA clade</taxon>
        <taxon>Hologalegina</taxon>
        <taxon>IRL clade</taxon>
        <taxon>Trifolieae</taxon>
        <taxon>Trifolium</taxon>
    </lineage>
</organism>
<dbReference type="EMBL" id="LXQA010576091">
    <property type="protein sequence ID" value="MCI60139.1"/>
    <property type="molecule type" value="Genomic_DNA"/>
</dbReference>